<accession>A0ABS8T025</accession>
<comment type="caution">
    <text evidence="1">The sequence shown here is derived from an EMBL/GenBank/DDBJ whole genome shotgun (WGS) entry which is preliminary data.</text>
</comment>
<reference evidence="1 2" key="1">
    <citation type="journal article" date="2021" name="BMC Genomics">
        <title>Datura genome reveals duplications of psychoactive alkaloid biosynthetic genes and high mutation rate following tissue culture.</title>
        <authorList>
            <person name="Rajewski A."/>
            <person name="Carter-House D."/>
            <person name="Stajich J."/>
            <person name="Litt A."/>
        </authorList>
    </citation>
    <scope>NUCLEOTIDE SEQUENCE [LARGE SCALE GENOMIC DNA]</scope>
    <source>
        <strain evidence="1">AR-01</strain>
    </source>
</reference>
<evidence type="ECO:0000313" key="1">
    <source>
        <dbReference type="EMBL" id="MCD7464483.1"/>
    </source>
</evidence>
<protein>
    <submittedName>
        <fullName evidence="1">Uncharacterized protein</fullName>
    </submittedName>
</protein>
<keyword evidence="2" id="KW-1185">Reference proteome</keyword>
<proteinExistence type="predicted"/>
<sequence length="98" mass="11053">HRTWLSGPSVPVPWRHMSVGGWHTKNISVQPAFIDKKELCILSVEGNTVRAESKKRIVNKTTYIWLNVEIDRVGKATDCRAGTNLATAECQNPPRDNR</sequence>
<feature type="non-terminal residue" evidence="1">
    <location>
        <position position="1"/>
    </location>
</feature>
<gene>
    <name evidence="1" type="ORF">HAX54_052844</name>
</gene>
<evidence type="ECO:0000313" key="2">
    <source>
        <dbReference type="Proteomes" id="UP000823775"/>
    </source>
</evidence>
<name>A0ABS8T025_DATST</name>
<dbReference type="Proteomes" id="UP000823775">
    <property type="component" value="Unassembled WGS sequence"/>
</dbReference>
<dbReference type="EMBL" id="JACEIK010000969">
    <property type="protein sequence ID" value="MCD7464483.1"/>
    <property type="molecule type" value="Genomic_DNA"/>
</dbReference>
<feature type="non-terminal residue" evidence="1">
    <location>
        <position position="98"/>
    </location>
</feature>
<organism evidence="1 2">
    <name type="scientific">Datura stramonium</name>
    <name type="common">Jimsonweed</name>
    <name type="synonym">Common thornapple</name>
    <dbReference type="NCBI Taxonomy" id="4076"/>
    <lineage>
        <taxon>Eukaryota</taxon>
        <taxon>Viridiplantae</taxon>
        <taxon>Streptophyta</taxon>
        <taxon>Embryophyta</taxon>
        <taxon>Tracheophyta</taxon>
        <taxon>Spermatophyta</taxon>
        <taxon>Magnoliopsida</taxon>
        <taxon>eudicotyledons</taxon>
        <taxon>Gunneridae</taxon>
        <taxon>Pentapetalae</taxon>
        <taxon>asterids</taxon>
        <taxon>lamiids</taxon>
        <taxon>Solanales</taxon>
        <taxon>Solanaceae</taxon>
        <taxon>Solanoideae</taxon>
        <taxon>Datureae</taxon>
        <taxon>Datura</taxon>
    </lineage>
</organism>